<dbReference type="InterPro" id="IPR023631">
    <property type="entry name" value="Amidase_dom"/>
</dbReference>
<proteinExistence type="predicted"/>
<feature type="domain" description="Amidase" evidence="1">
    <location>
        <begin position="13"/>
        <end position="199"/>
    </location>
</feature>
<evidence type="ECO:0000313" key="3">
    <source>
        <dbReference type="Proteomes" id="UP001175000"/>
    </source>
</evidence>
<gene>
    <name evidence="2" type="ORF">B0T14DRAFT_595791</name>
</gene>
<accession>A0AA39TI21</accession>
<dbReference type="SUPFAM" id="SSF75304">
    <property type="entry name" value="Amidase signature (AS) enzymes"/>
    <property type="match status" value="1"/>
</dbReference>
<dbReference type="Proteomes" id="UP001175000">
    <property type="component" value="Unassembled WGS sequence"/>
</dbReference>
<dbReference type="AlphaFoldDB" id="A0AA39TI21"/>
<name>A0AA39TI21_9PEZI</name>
<dbReference type="Gene3D" id="3.90.1300.10">
    <property type="entry name" value="Amidase signature (AS) domain"/>
    <property type="match status" value="1"/>
</dbReference>
<comment type="caution">
    <text evidence="2">The sequence shown here is derived from an EMBL/GenBank/DDBJ whole genome shotgun (WGS) entry which is preliminary data.</text>
</comment>
<evidence type="ECO:0000313" key="2">
    <source>
        <dbReference type="EMBL" id="KAK0612157.1"/>
    </source>
</evidence>
<reference evidence="2" key="1">
    <citation type="submission" date="2023-06" db="EMBL/GenBank/DDBJ databases">
        <title>Genome-scale phylogeny and comparative genomics of the fungal order Sordariales.</title>
        <authorList>
            <consortium name="Lawrence Berkeley National Laboratory"/>
            <person name="Hensen N."/>
            <person name="Bonometti L."/>
            <person name="Westerberg I."/>
            <person name="Brannstrom I.O."/>
            <person name="Guillou S."/>
            <person name="Cros-Aarteil S."/>
            <person name="Calhoun S."/>
            <person name="Haridas S."/>
            <person name="Kuo A."/>
            <person name="Mondo S."/>
            <person name="Pangilinan J."/>
            <person name="Riley R."/>
            <person name="Labutti K."/>
            <person name="Andreopoulos B."/>
            <person name="Lipzen A."/>
            <person name="Chen C."/>
            <person name="Yanf M."/>
            <person name="Daum C."/>
            <person name="Ng V."/>
            <person name="Clum A."/>
            <person name="Steindorff A."/>
            <person name="Ohm R."/>
            <person name="Martin F."/>
            <person name="Silar P."/>
            <person name="Natvig D."/>
            <person name="Lalanne C."/>
            <person name="Gautier V."/>
            <person name="Ament-Velasquez S.L."/>
            <person name="Kruys A."/>
            <person name="Hutchinson M.I."/>
            <person name="Powell A.J."/>
            <person name="Barry K."/>
            <person name="Miller A.N."/>
            <person name="Grigoriev I.V."/>
            <person name="Debuchy R."/>
            <person name="Gladieux P."/>
            <person name="Thoren M.H."/>
            <person name="Johannesson H."/>
        </authorList>
    </citation>
    <scope>NUCLEOTIDE SEQUENCE</scope>
    <source>
        <strain evidence="2">CBS 606.72</strain>
    </source>
</reference>
<dbReference type="PANTHER" id="PTHR42678:SF34">
    <property type="entry name" value="OS04G0183300 PROTEIN"/>
    <property type="match status" value="1"/>
</dbReference>
<organism evidence="2 3">
    <name type="scientific">Immersiella caudata</name>
    <dbReference type="NCBI Taxonomy" id="314043"/>
    <lineage>
        <taxon>Eukaryota</taxon>
        <taxon>Fungi</taxon>
        <taxon>Dikarya</taxon>
        <taxon>Ascomycota</taxon>
        <taxon>Pezizomycotina</taxon>
        <taxon>Sordariomycetes</taxon>
        <taxon>Sordariomycetidae</taxon>
        <taxon>Sordariales</taxon>
        <taxon>Lasiosphaeriaceae</taxon>
        <taxon>Immersiella</taxon>
    </lineage>
</organism>
<protein>
    <submittedName>
        <fullName evidence="2">Amidase signature domain-containing protein</fullName>
    </submittedName>
</protein>
<sequence>MTPKAKRNHAGLKLNAVISTADQEAVLGQGRQLDAERRVGTLRGPLHGVPILLKVPSNLAGRDGPMEDDTDDCNTVDMPNTCGSFVLKQGKPNANAKLFGTLIAAGLIVISKSNPSTQCPYARGGVTANATWLSHPGPAGSSSGSAVGVATCFAPIAIGTELDGSIIIPAARAGLYALKLTPGSVDTTGIQPAAPEFDCLRRNRLLGGSVIKSIPLASFDDITAAMPDLEYMEELFRTVPVETRPPTSLQSFEPPVPQMIEELISFNNIYADIEFRGSRGPSPG</sequence>
<dbReference type="PANTHER" id="PTHR42678">
    <property type="entry name" value="AMIDASE"/>
    <property type="match status" value="1"/>
</dbReference>
<dbReference type="Pfam" id="PF01425">
    <property type="entry name" value="Amidase"/>
    <property type="match status" value="1"/>
</dbReference>
<evidence type="ECO:0000259" key="1">
    <source>
        <dbReference type="Pfam" id="PF01425"/>
    </source>
</evidence>
<dbReference type="EMBL" id="JAULSU010000007">
    <property type="protein sequence ID" value="KAK0612157.1"/>
    <property type="molecule type" value="Genomic_DNA"/>
</dbReference>
<keyword evidence="3" id="KW-1185">Reference proteome</keyword>
<dbReference type="InterPro" id="IPR036928">
    <property type="entry name" value="AS_sf"/>
</dbReference>